<keyword evidence="2" id="KW-0150">Chloroplast</keyword>
<keyword evidence="1" id="KW-0472">Membrane</keyword>
<feature type="transmembrane region" description="Helical" evidence="1">
    <location>
        <begin position="36"/>
        <end position="67"/>
    </location>
</feature>
<accession>A0A1Z1ME46</accession>
<reference evidence="2" key="1">
    <citation type="journal article" date="2017" name="J. Phycol.">
        <title>Analysis of chloroplast genomes and a supermatrix inform reclassification of the Rhodomelaceae (Rhodophyta).</title>
        <authorList>
            <person name="Diaz-Tapia P."/>
            <person name="Maggs C.A."/>
            <person name="West J.A."/>
            <person name="Verbruggen H."/>
        </authorList>
    </citation>
    <scope>NUCLEOTIDE SEQUENCE</scope>
    <source>
        <strain evidence="2">PD763</strain>
    </source>
</reference>
<feature type="transmembrane region" description="Helical" evidence="1">
    <location>
        <begin position="106"/>
        <end position="131"/>
    </location>
</feature>
<dbReference type="AlphaFoldDB" id="A0A1Z1ME46"/>
<dbReference type="GeneID" id="33357317"/>
<feature type="transmembrane region" description="Helical" evidence="1">
    <location>
        <begin position="12"/>
        <end position="29"/>
    </location>
</feature>
<evidence type="ECO:0000256" key="1">
    <source>
        <dbReference type="SAM" id="Phobius"/>
    </source>
</evidence>
<geneLocation type="chloroplast" evidence="2"/>
<feature type="transmembrane region" description="Helical" evidence="1">
    <location>
        <begin position="151"/>
        <end position="176"/>
    </location>
</feature>
<protein>
    <submittedName>
        <fullName evidence="2">Thiol:disulfide interchange protein</fullName>
    </submittedName>
</protein>
<sequence>MDIFFNSFFDQYYILLYYLQYYFSQFMLFSSTSNFFVLFILFVLLGLFTIFTPCFASILALSLSYLVSRNNSLVHLLLFIFGLLTSFLTLILLTNTFDLYFFSINLPIFSNFMIFLVSLDLMNIIDLSVFYSSLNSFFNISNNKSSLSQSYLMGFIIGFSSLPCNTSIFIIINFLVVHVSSTFSLLLYLLGYLIGLVVPLILIFSFRLFFLSLDVLSIFWFLINQFAGSLLFIASLLSFLRSISY</sequence>
<dbReference type="RefSeq" id="YP_009395310.1">
    <property type="nucleotide sequence ID" value="NC_035277.1"/>
</dbReference>
<evidence type="ECO:0000313" key="2">
    <source>
        <dbReference type="EMBL" id="ARW64290.1"/>
    </source>
</evidence>
<proteinExistence type="predicted"/>
<keyword evidence="1" id="KW-1133">Transmembrane helix</keyword>
<feature type="transmembrane region" description="Helical" evidence="1">
    <location>
        <begin position="185"/>
        <end position="206"/>
    </location>
</feature>
<keyword evidence="1" id="KW-0812">Transmembrane</keyword>
<dbReference type="PANTHER" id="PTHR31272:SF9">
    <property type="entry name" value="BLL1027 PROTEIN"/>
    <property type="match status" value="1"/>
</dbReference>
<name>A0A1Z1ME46_9FLOR</name>
<gene>
    <name evidence="2" type="primary">dsbD</name>
</gene>
<organism evidence="2">
    <name type="scientific">Polysiphonia infestans</name>
    <dbReference type="NCBI Taxonomy" id="2006978"/>
    <lineage>
        <taxon>Eukaryota</taxon>
        <taxon>Rhodophyta</taxon>
        <taxon>Florideophyceae</taxon>
        <taxon>Rhodymeniophycidae</taxon>
        <taxon>Ceramiales</taxon>
        <taxon>Rhodomelaceae</taxon>
        <taxon>Polysiphonioideae</taxon>
        <taxon>Polysiphonia</taxon>
    </lineage>
</organism>
<dbReference type="InterPro" id="IPR051790">
    <property type="entry name" value="Cytochrome_c-biogenesis_DsbD"/>
</dbReference>
<dbReference type="EMBL" id="MF101432">
    <property type="protein sequence ID" value="ARW64290.1"/>
    <property type="molecule type" value="Genomic_DNA"/>
</dbReference>
<dbReference type="PANTHER" id="PTHR31272">
    <property type="entry name" value="CYTOCHROME C-TYPE BIOGENESIS PROTEIN HI_1454-RELATED"/>
    <property type="match status" value="1"/>
</dbReference>
<feature type="transmembrane region" description="Helical" evidence="1">
    <location>
        <begin position="218"/>
        <end position="240"/>
    </location>
</feature>
<feature type="transmembrane region" description="Helical" evidence="1">
    <location>
        <begin position="73"/>
        <end position="94"/>
    </location>
</feature>
<keyword evidence="2" id="KW-0934">Plastid</keyword>